<gene>
    <name evidence="1" type="ORF">Taro_014899</name>
</gene>
<reference evidence="1" key="1">
    <citation type="submission" date="2017-07" db="EMBL/GenBank/DDBJ databases">
        <title>Taro Niue Genome Assembly and Annotation.</title>
        <authorList>
            <person name="Atibalentja N."/>
            <person name="Keating K."/>
            <person name="Fields C.J."/>
        </authorList>
    </citation>
    <scope>NUCLEOTIDE SEQUENCE</scope>
    <source>
        <strain evidence="1">Niue_2</strain>
        <tissue evidence="1">Leaf</tissue>
    </source>
</reference>
<name>A0A843UKJ9_COLES</name>
<dbReference type="EMBL" id="NMUH01000630">
    <property type="protein sequence ID" value="MQL82434.1"/>
    <property type="molecule type" value="Genomic_DNA"/>
</dbReference>
<dbReference type="Proteomes" id="UP000652761">
    <property type="component" value="Unassembled WGS sequence"/>
</dbReference>
<keyword evidence="2" id="KW-1185">Reference proteome</keyword>
<evidence type="ECO:0000313" key="1">
    <source>
        <dbReference type="EMBL" id="MQL82434.1"/>
    </source>
</evidence>
<evidence type="ECO:0000313" key="2">
    <source>
        <dbReference type="Proteomes" id="UP000652761"/>
    </source>
</evidence>
<protein>
    <submittedName>
        <fullName evidence="1">Uncharacterized protein</fullName>
    </submittedName>
</protein>
<accession>A0A843UKJ9</accession>
<dbReference type="AlphaFoldDB" id="A0A843UKJ9"/>
<comment type="caution">
    <text evidence="1">The sequence shown here is derived from an EMBL/GenBank/DDBJ whole genome shotgun (WGS) entry which is preliminary data.</text>
</comment>
<proteinExistence type="predicted"/>
<organism evidence="1 2">
    <name type="scientific">Colocasia esculenta</name>
    <name type="common">Wild taro</name>
    <name type="synonym">Arum esculentum</name>
    <dbReference type="NCBI Taxonomy" id="4460"/>
    <lineage>
        <taxon>Eukaryota</taxon>
        <taxon>Viridiplantae</taxon>
        <taxon>Streptophyta</taxon>
        <taxon>Embryophyta</taxon>
        <taxon>Tracheophyta</taxon>
        <taxon>Spermatophyta</taxon>
        <taxon>Magnoliopsida</taxon>
        <taxon>Liliopsida</taxon>
        <taxon>Araceae</taxon>
        <taxon>Aroideae</taxon>
        <taxon>Colocasieae</taxon>
        <taxon>Colocasia</taxon>
    </lineage>
</organism>
<sequence length="61" mass="6504">MRAGMGAGAGATLGTRASSCIVGRCMALLEVVGSEEDELVDAWVEAYHVVITICFLQRFLK</sequence>